<name>A0A814KTH2_9BILA</name>
<dbReference type="PANTHER" id="PTHR12242:SF45">
    <property type="entry name" value="MARVEL DOMAIN-CONTAINING PROTEIN"/>
    <property type="match status" value="1"/>
</dbReference>
<evidence type="ECO:0000313" key="3">
    <source>
        <dbReference type="Proteomes" id="UP000663879"/>
    </source>
</evidence>
<feature type="transmembrane region" description="Helical" evidence="1">
    <location>
        <begin position="262"/>
        <end position="284"/>
    </location>
</feature>
<dbReference type="OrthoDB" id="419711at2759"/>
<sequence>MENLDHQTASKSSRLWKKFKDEFRTENCSLNFEKNSEFMKKDPEEVLEYFHSSIWPCFSGSLVYVIYRVFIAIYYTVWFIESIVRNYEFRAQNFYISTKKNINLLLLHPWPVYMTSWSLTILFIHLWLSAFIVLYFYSIDQKTILAKFFHFVFGPFSCSRKGDNLNYIVVKMNQVENGAFNDSIKISLPDQEKNQKPIFNIVQETNQVVGPSAFNNKKTYCDNQHNCQLPSCSVTSNSEAWQLWIKAHVPTVILILIKVSWLLYNIIVISAIVVTVGYFTYVVLMDIQTEPTWIAEIGNLHRHGVNSLVAIVDIVVLAYPVRILHFVYTSIYGWCYALITFLYWTQNPEKNIVYEQIDYKKPMQILGIYVILTTLTFVMQIFHFFAYQFKLYLKEKYLFVKKNCFSANSGL</sequence>
<keyword evidence="1" id="KW-0472">Membrane</keyword>
<feature type="transmembrane region" description="Helical" evidence="1">
    <location>
        <begin position="62"/>
        <end position="80"/>
    </location>
</feature>
<proteinExistence type="predicted"/>
<dbReference type="Proteomes" id="UP000663879">
    <property type="component" value="Unassembled WGS sequence"/>
</dbReference>
<evidence type="ECO:0000256" key="1">
    <source>
        <dbReference type="SAM" id="Phobius"/>
    </source>
</evidence>
<feature type="transmembrane region" description="Helical" evidence="1">
    <location>
        <begin position="326"/>
        <end position="345"/>
    </location>
</feature>
<comment type="caution">
    <text evidence="2">The sequence shown here is derived from an EMBL/GenBank/DDBJ whole genome shotgun (WGS) entry which is preliminary data.</text>
</comment>
<keyword evidence="1" id="KW-0812">Transmembrane</keyword>
<dbReference type="InterPro" id="IPR049352">
    <property type="entry name" value="Rost"/>
</dbReference>
<feature type="transmembrane region" description="Helical" evidence="1">
    <location>
        <begin position="117"/>
        <end position="137"/>
    </location>
</feature>
<reference evidence="2" key="1">
    <citation type="submission" date="2021-02" db="EMBL/GenBank/DDBJ databases">
        <authorList>
            <person name="Nowell W R."/>
        </authorList>
    </citation>
    <scope>NUCLEOTIDE SEQUENCE</scope>
    <source>
        <strain evidence="2">Ploen Becks lab</strain>
    </source>
</reference>
<dbReference type="PANTHER" id="PTHR12242">
    <property type="entry name" value="OS02G0130600 PROTEIN-RELATED"/>
    <property type="match status" value="1"/>
</dbReference>
<dbReference type="GO" id="GO:0016020">
    <property type="term" value="C:membrane"/>
    <property type="evidence" value="ECO:0007669"/>
    <property type="project" value="TreeGrafter"/>
</dbReference>
<feature type="transmembrane region" description="Helical" evidence="1">
    <location>
        <begin position="365"/>
        <end position="387"/>
    </location>
</feature>
<keyword evidence="3" id="KW-1185">Reference proteome</keyword>
<gene>
    <name evidence="2" type="ORF">OXX778_LOCUS19037</name>
</gene>
<dbReference type="EMBL" id="CAJNOC010005559">
    <property type="protein sequence ID" value="CAF1055615.1"/>
    <property type="molecule type" value="Genomic_DNA"/>
</dbReference>
<organism evidence="2 3">
    <name type="scientific">Brachionus calyciflorus</name>
    <dbReference type="NCBI Taxonomy" id="104777"/>
    <lineage>
        <taxon>Eukaryota</taxon>
        <taxon>Metazoa</taxon>
        <taxon>Spiralia</taxon>
        <taxon>Gnathifera</taxon>
        <taxon>Rotifera</taxon>
        <taxon>Eurotatoria</taxon>
        <taxon>Monogononta</taxon>
        <taxon>Pseudotrocha</taxon>
        <taxon>Ploima</taxon>
        <taxon>Brachionidae</taxon>
        <taxon>Brachionus</taxon>
    </lineage>
</organism>
<accession>A0A814KTH2</accession>
<protein>
    <recommendedName>
        <fullName evidence="4">Rolling stone</fullName>
    </recommendedName>
</protein>
<keyword evidence="1" id="KW-1133">Transmembrane helix</keyword>
<evidence type="ECO:0000313" key="2">
    <source>
        <dbReference type="EMBL" id="CAF1055615.1"/>
    </source>
</evidence>
<dbReference type="Pfam" id="PF21534">
    <property type="entry name" value="Rost"/>
    <property type="match status" value="1"/>
</dbReference>
<evidence type="ECO:0008006" key="4">
    <source>
        <dbReference type="Google" id="ProtNLM"/>
    </source>
</evidence>
<dbReference type="AlphaFoldDB" id="A0A814KTH2"/>